<evidence type="ECO:0000256" key="14">
    <source>
        <dbReference type="RuleBase" id="RU003658"/>
    </source>
</evidence>
<evidence type="ECO:0000256" key="9">
    <source>
        <dbReference type="ARBA" id="ARBA00023102"/>
    </source>
</evidence>
<keyword evidence="10 12" id="KW-0413">Isomerase</keyword>
<dbReference type="EMBL" id="CP042243">
    <property type="protein sequence ID" value="QEK11914.1"/>
    <property type="molecule type" value="Genomic_DNA"/>
</dbReference>
<organism evidence="15 16">
    <name type="scientific">Crassaminicella thermophila</name>
    <dbReference type="NCBI Taxonomy" id="2599308"/>
    <lineage>
        <taxon>Bacteria</taxon>
        <taxon>Bacillati</taxon>
        <taxon>Bacillota</taxon>
        <taxon>Clostridia</taxon>
        <taxon>Eubacteriales</taxon>
        <taxon>Clostridiaceae</taxon>
        <taxon>Crassaminicella</taxon>
    </lineage>
</organism>
<protein>
    <recommendedName>
        <fullName evidence="6 12">1-(5-phosphoribosyl)-5-[(5-phosphoribosylamino)methylideneamino] imidazole-4-carboxamide isomerase</fullName>
        <ecNumber evidence="5 12">5.3.1.16</ecNumber>
    </recommendedName>
    <alternativeName>
        <fullName evidence="11 12">Phosphoribosylformimino-5-aminoimidazole carboxamide ribotide isomerase</fullName>
    </alternativeName>
</protein>
<keyword evidence="7 12" id="KW-0963">Cytoplasm</keyword>
<dbReference type="OrthoDB" id="9807749at2"/>
<dbReference type="InterPro" id="IPR006062">
    <property type="entry name" value="His_biosynth"/>
</dbReference>
<accession>A0A5C0SF32</accession>
<dbReference type="FunFam" id="3.20.20.70:FF:000009">
    <property type="entry name" value="1-(5-phosphoribosyl)-5-[(5-phosphoribosylamino)methylideneamino] imidazole-4-carboxamide isomerase"/>
    <property type="match status" value="1"/>
</dbReference>
<dbReference type="InterPro" id="IPR044524">
    <property type="entry name" value="Isoase_HisA-like"/>
</dbReference>
<dbReference type="PANTHER" id="PTHR43090">
    <property type="entry name" value="1-(5-PHOSPHORIBOSYL)-5-[(5-PHOSPHORIBOSYLAMINO)METHYLIDENEAMINO] IMIDAZOLE-4-CARBOXAMIDE ISOMERASE"/>
    <property type="match status" value="1"/>
</dbReference>
<comment type="catalytic activity">
    <reaction evidence="1 12 14">
        <text>1-(5-phospho-beta-D-ribosyl)-5-[(5-phospho-beta-D-ribosylamino)methylideneamino]imidazole-4-carboxamide = 5-[(5-phospho-1-deoxy-D-ribulos-1-ylimino)methylamino]-1-(5-phospho-beta-D-ribosyl)imidazole-4-carboxamide</text>
        <dbReference type="Rhea" id="RHEA:15469"/>
        <dbReference type="ChEBI" id="CHEBI:58435"/>
        <dbReference type="ChEBI" id="CHEBI:58525"/>
        <dbReference type="EC" id="5.3.1.16"/>
    </reaction>
</comment>
<dbReference type="AlphaFoldDB" id="A0A5C0SF32"/>
<evidence type="ECO:0000256" key="5">
    <source>
        <dbReference type="ARBA" id="ARBA00012550"/>
    </source>
</evidence>
<dbReference type="GO" id="GO:0005737">
    <property type="term" value="C:cytoplasm"/>
    <property type="evidence" value="ECO:0007669"/>
    <property type="project" value="UniProtKB-SubCell"/>
</dbReference>
<reference evidence="15 16" key="1">
    <citation type="submission" date="2019-07" db="EMBL/GenBank/DDBJ databases">
        <title>Complete genome of Crassaminicella thermophila SY095.</title>
        <authorList>
            <person name="Li X."/>
        </authorList>
    </citation>
    <scope>NUCLEOTIDE SEQUENCE [LARGE SCALE GENOMIC DNA]</scope>
    <source>
        <strain evidence="15 16">SY095</strain>
    </source>
</reference>
<evidence type="ECO:0000256" key="1">
    <source>
        <dbReference type="ARBA" id="ARBA00000901"/>
    </source>
</evidence>
<proteinExistence type="inferred from homology"/>
<dbReference type="InterPro" id="IPR006063">
    <property type="entry name" value="HisA_bact_arch"/>
</dbReference>
<evidence type="ECO:0000256" key="12">
    <source>
        <dbReference type="HAMAP-Rule" id="MF_01014"/>
    </source>
</evidence>
<keyword evidence="8 12" id="KW-0028">Amino-acid biosynthesis</keyword>
<evidence type="ECO:0000313" key="16">
    <source>
        <dbReference type="Proteomes" id="UP000324646"/>
    </source>
</evidence>
<dbReference type="Proteomes" id="UP000324646">
    <property type="component" value="Chromosome"/>
</dbReference>
<evidence type="ECO:0000256" key="2">
    <source>
        <dbReference type="ARBA" id="ARBA00004496"/>
    </source>
</evidence>
<evidence type="ECO:0000313" key="15">
    <source>
        <dbReference type="EMBL" id="QEK11914.1"/>
    </source>
</evidence>
<dbReference type="NCBIfam" id="NF010112">
    <property type="entry name" value="PRK13585.1"/>
    <property type="match status" value="1"/>
</dbReference>
<comment type="pathway">
    <text evidence="3 12 14">Amino-acid biosynthesis; L-histidine biosynthesis; L-histidine from 5-phospho-alpha-D-ribose 1-diphosphate: step 4/9.</text>
</comment>
<feature type="active site" description="Proton acceptor" evidence="12">
    <location>
        <position position="8"/>
    </location>
</feature>
<dbReference type="InterPro" id="IPR011060">
    <property type="entry name" value="RibuloseP-bd_barrel"/>
</dbReference>
<comment type="subcellular location">
    <subcellularLocation>
        <location evidence="2 12 14">Cytoplasm</location>
    </subcellularLocation>
</comment>
<dbReference type="UniPathway" id="UPA00031">
    <property type="reaction ID" value="UER00009"/>
</dbReference>
<dbReference type="InterPro" id="IPR013785">
    <property type="entry name" value="Aldolase_TIM"/>
</dbReference>
<evidence type="ECO:0000256" key="7">
    <source>
        <dbReference type="ARBA" id="ARBA00022490"/>
    </source>
</evidence>
<dbReference type="RefSeq" id="WP_148809069.1">
    <property type="nucleotide sequence ID" value="NZ_CP042243.1"/>
</dbReference>
<dbReference type="NCBIfam" id="TIGR00007">
    <property type="entry name" value="1-(5-phosphoribosyl)-5-[(5-phosphoribosylamino)methylideneamino]imidazole-4-carboxamide isomerase"/>
    <property type="match status" value="1"/>
</dbReference>
<comment type="similarity">
    <text evidence="4 12 13">Belongs to the HisA/HisF family.</text>
</comment>
<dbReference type="EC" id="5.3.1.16" evidence="5 12"/>
<feature type="active site" description="Proton donor" evidence="12">
    <location>
        <position position="129"/>
    </location>
</feature>
<dbReference type="GO" id="GO:0000162">
    <property type="term" value="P:L-tryptophan biosynthetic process"/>
    <property type="evidence" value="ECO:0007669"/>
    <property type="project" value="TreeGrafter"/>
</dbReference>
<dbReference type="GO" id="GO:0003949">
    <property type="term" value="F:1-(5-phosphoribosyl)-5-[(5-phosphoribosylamino)methylideneamino]imidazole-4-carboxamide isomerase activity"/>
    <property type="evidence" value="ECO:0007669"/>
    <property type="project" value="UniProtKB-UniRule"/>
</dbReference>
<evidence type="ECO:0000256" key="3">
    <source>
        <dbReference type="ARBA" id="ARBA00005133"/>
    </source>
</evidence>
<evidence type="ECO:0000256" key="13">
    <source>
        <dbReference type="RuleBase" id="RU003657"/>
    </source>
</evidence>
<dbReference type="GO" id="GO:0000105">
    <property type="term" value="P:L-histidine biosynthetic process"/>
    <property type="evidence" value="ECO:0007669"/>
    <property type="project" value="UniProtKB-UniRule"/>
</dbReference>
<evidence type="ECO:0000256" key="8">
    <source>
        <dbReference type="ARBA" id="ARBA00022605"/>
    </source>
</evidence>
<dbReference type="InterPro" id="IPR023016">
    <property type="entry name" value="HisA/PriA"/>
</dbReference>
<evidence type="ECO:0000256" key="10">
    <source>
        <dbReference type="ARBA" id="ARBA00023235"/>
    </source>
</evidence>
<keyword evidence="9 12" id="KW-0368">Histidine biosynthesis</keyword>
<dbReference type="HAMAP" id="MF_01014">
    <property type="entry name" value="HisA"/>
    <property type="match status" value="1"/>
</dbReference>
<evidence type="ECO:0000256" key="4">
    <source>
        <dbReference type="ARBA" id="ARBA00009667"/>
    </source>
</evidence>
<dbReference type="Gene3D" id="3.20.20.70">
    <property type="entry name" value="Aldolase class I"/>
    <property type="match status" value="1"/>
</dbReference>
<evidence type="ECO:0000256" key="11">
    <source>
        <dbReference type="ARBA" id="ARBA00030547"/>
    </source>
</evidence>
<dbReference type="PANTHER" id="PTHR43090:SF2">
    <property type="entry name" value="1-(5-PHOSPHORIBOSYL)-5-[(5-PHOSPHORIBOSYLAMINO)METHYLIDENEAMINO] IMIDAZOLE-4-CARBOXAMIDE ISOMERASE"/>
    <property type="match status" value="1"/>
</dbReference>
<dbReference type="Pfam" id="PF00977">
    <property type="entry name" value="His_biosynth"/>
    <property type="match status" value="1"/>
</dbReference>
<dbReference type="CDD" id="cd04732">
    <property type="entry name" value="HisA"/>
    <property type="match status" value="1"/>
</dbReference>
<dbReference type="KEGG" id="crs:FQB35_05760"/>
<keyword evidence="16" id="KW-1185">Reference proteome</keyword>
<name>A0A5C0SF32_CRATE</name>
<dbReference type="SUPFAM" id="SSF51366">
    <property type="entry name" value="Ribulose-phoshate binding barrel"/>
    <property type="match status" value="1"/>
</dbReference>
<gene>
    <name evidence="12 15" type="primary">hisA</name>
    <name evidence="15" type="ORF">FQB35_05760</name>
</gene>
<evidence type="ECO:0000256" key="6">
    <source>
        <dbReference type="ARBA" id="ARBA00018464"/>
    </source>
</evidence>
<sequence>MIVFPAIDIRGGKCVRLTQGKFDQENVYSENPVEIALKWEEKGAKYIHLIDLDGALYGISMNRDIIKKIIKSVNIPVQLGGGIRTIYDIENVLKLGVSRVILGTSAVKEEGLVKEALSRFNEQIAVSIDAKNGYVAIDGWTKVSDIKAIDFAKQLEKMGLKTLIYTDIAKDGMLLGPNFEEIERLKENVGINIIASGGISSKENVMKLKKIGVYGAIIGKALYTGDIELEDL</sequence>